<organism evidence="2 3">
    <name type="scientific">Paraglomus brasilianum</name>
    <dbReference type="NCBI Taxonomy" id="144538"/>
    <lineage>
        <taxon>Eukaryota</taxon>
        <taxon>Fungi</taxon>
        <taxon>Fungi incertae sedis</taxon>
        <taxon>Mucoromycota</taxon>
        <taxon>Glomeromycotina</taxon>
        <taxon>Glomeromycetes</taxon>
        <taxon>Paraglomerales</taxon>
        <taxon>Paraglomeraceae</taxon>
        <taxon>Paraglomus</taxon>
    </lineage>
</organism>
<evidence type="ECO:0000313" key="2">
    <source>
        <dbReference type="EMBL" id="CAG8481189.1"/>
    </source>
</evidence>
<dbReference type="EMBL" id="CAJVPI010000107">
    <property type="protein sequence ID" value="CAG8481189.1"/>
    <property type="molecule type" value="Genomic_DNA"/>
</dbReference>
<dbReference type="Proteomes" id="UP000789739">
    <property type="component" value="Unassembled WGS sequence"/>
</dbReference>
<evidence type="ECO:0000313" key="3">
    <source>
        <dbReference type="Proteomes" id="UP000789739"/>
    </source>
</evidence>
<protein>
    <submittedName>
        <fullName evidence="2">10273_t:CDS:1</fullName>
    </submittedName>
</protein>
<comment type="caution">
    <text evidence="2">The sequence shown here is derived from an EMBL/GenBank/DDBJ whole genome shotgun (WGS) entry which is preliminary data.</text>
</comment>
<name>A0A9N8WCJ3_9GLOM</name>
<sequence length="119" mass="13702">VLSQQVPSGLTSLRWPDSITIFNEYYKAEVPLKAKFLPLFEKCQNDSVIKCLFDGYLAKLFGFKVDYQPTKTAVELNKEIENGKFQESLQKFMQRTDKSMQEEDATQSKRVRVAGSNPR</sequence>
<keyword evidence="3" id="KW-1185">Reference proteome</keyword>
<dbReference type="AlphaFoldDB" id="A0A9N8WCJ3"/>
<accession>A0A9N8WCJ3</accession>
<evidence type="ECO:0000256" key="1">
    <source>
        <dbReference type="SAM" id="MobiDB-lite"/>
    </source>
</evidence>
<reference evidence="2" key="1">
    <citation type="submission" date="2021-06" db="EMBL/GenBank/DDBJ databases">
        <authorList>
            <person name="Kallberg Y."/>
            <person name="Tangrot J."/>
            <person name="Rosling A."/>
        </authorList>
    </citation>
    <scope>NUCLEOTIDE SEQUENCE</scope>
    <source>
        <strain evidence="2">BR232B</strain>
    </source>
</reference>
<feature type="non-terminal residue" evidence="2">
    <location>
        <position position="1"/>
    </location>
</feature>
<feature type="region of interest" description="Disordered" evidence="1">
    <location>
        <begin position="96"/>
        <end position="119"/>
    </location>
</feature>
<gene>
    <name evidence="2" type="ORF">PBRASI_LOCUS1590</name>
</gene>
<proteinExistence type="predicted"/>